<evidence type="ECO:0000313" key="3">
    <source>
        <dbReference type="EMBL" id="ODV71242.1"/>
    </source>
</evidence>
<feature type="domain" description="CN hydrolase" evidence="2">
    <location>
        <begin position="5"/>
        <end position="256"/>
    </location>
</feature>
<dbReference type="CDD" id="cd07572">
    <property type="entry name" value="nit"/>
    <property type="match status" value="1"/>
</dbReference>
<dbReference type="GO" id="GO:0006107">
    <property type="term" value="P:oxaloacetate metabolic process"/>
    <property type="evidence" value="ECO:0007669"/>
    <property type="project" value="TreeGrafter"/>
</dbReference>
<dbReference type="PANTHER" id="PTHR23088">
    <property type="entry name" value="NITRILASE-RELATED"/>
    <property type="match status" value="1"/>
</dbReference>
<evidence type="ECO:0000256" key="1">
    <source>
        <dbReference type="ARBA" id="ARBA00022801"/>
    </source>
</evidence>
<dbReference type="AlphaFoldDB" id="A0A1E4RVF1"/>
<dbReference type="Proteomes" id="UP000094389">
    <property type="component" value="Unassembled WGS sequence"/>
</dbReference>
<dbReference type="PROSITE" id="PS50263">
    <property type="entry name" value="CN_HYDROLASE"/>
    <property type="match status" value="1"/>
</dbReference>
<gene>
    <name evidence="3" type="ORF">CYBJADRAFT_117080</name>
</gene>
<dbReference type="InterPro" id="IPR036526">
    <property type="entry name" value="C-N_Hydrolase_sf"/>
</dbReference>
<dbReference type="STRING" id="983966.A0A1E4RVF1"/>
<proteinExistence type="predicted"/>
<dbReference type="GO" id="GO:0006528">
    <property type="term" value="P:asparagine metabolic process"/>
    <property type="evidence" value="ECO:0007669"/>
    <property type="project" value="TreeGrafter"/>
</dbReference>
<evidence type="ECO:0000313" key="4">
    <source>
        <dbReference type="Proteomes" id="UP000094389"/>
    </source>
</evidence>
<dbReference type="InterPro" id="IPR045254">
    <property type="entry name" value="Nit1/2_C-N_Hydrolase"/>
</dbReference>
<dbReference type="OMA" id="RQIPIYK"/>
<evidence type="ECO:0000259" key="2">
    <source>
        <dbReference type="PROSITE" id="PS50263"/>
    </source>
</evidence>
<dbReference type="RefSeq" id="XP_020068281.1">
    <property type="nucleotide sequence ID" value="XM_020212220.1"/>
</dbReference>
<dbReference type="PANTHER" id="PTHR23088:SF30">
    <property type="entry name" value="OMEGA-AMIDASE NIT2"/>
    <property type="match status" value="1"/>
</dbReference>
<dbReference type="SUPFAM" id="SSF56317">
    <property type="entry name" value="Carbon-nitrogen hydrolase"/>
    <property type="match status" value="1"/>
</dbReference>
<name>A0A1E4RVF1_CYBJN</name>
<sequence>MSKTLKLALLQLKTSPVKRENFLHAERLLRQTVDEHGPVDMVMLPECFNCPYSIKLFRKYCESIPDGETTRFLSQFASDNKVTLVGGSYPEVDGSTDSIYNTSVVFSPEGTIVAKYRKTHLFDVDIPGKISFQESRILGAGDHNTVFQTKWGNVGLAICYDLRFPEVANVATRPPYSSFMMMYPGAFNTTTGPKHWELLARARAVDNQCFVAVCSSARDLDAKYHAYGHSLVVDPWGKVIARAHEEEEAVVVEIDTSMVDSVRQSIPTQTQRRFDLYGN</sequence>
<feature type="non-terminal residue" evidence="3">
    <location>
        <position position="279"/>
    </location>
</feature>
<accession>A0A1E4RVF1</accession>
<dbReference type="GeneID" id="30986616"/>
<keyword evidence="4" id="KW-1185">Reference proteome</keyword>
<dbReference type="EMBL" id="KV453943">
    <property type="protein sequence ID" value="ODV71242.1"/>
    <property type="molecule type" value="Genomic_DNA"/>
</dbReference>
<dbReference type="Gene3D" id="3.60.110.10">
    <property type="entry name" value="Carbon-nitrogen hydrolase"/>
    <property type="match status" value="1"/>
</dbReference>
<dbReference type="GO" id="GO:0005739">
    <property type="term" value="C:mitochondrion"/>
    <property type="evidence" value="ECO:0007669"/>
    <property type="project" value="TreeGrafter"/>
</dbReference>
<keyword evidence="1" id="KW-0378">Hydrolase</keyword>
<organism evidence="3 4">
    <name type="scientific">Cyberlindnera jadinii (strain ATCC 18201 / CBS 1600 / BCRC 20928 / JCM 3617 / NBRC 0987 / NRRL Y-1542)</name>
    <name type="common">Torula yeast</name>
    <name type="synonym">Candida utilis</name>
    <dbReference type="NCBI Taxonomy" id="983966"/>
    <lineage>
        <taxon>Eukaryota</taxon>
        <taxon>Fungi</taxon>
        <taxon>Dikarya</taxon>
        <taxon>Ascomycota</taxon>
        <taxon>Saccharomycotina</taxon>
        <taxon>Saccharomycetes</taxon>
        <taxon>Phaffomycetales</taxon>
        <taxon>Phaffomycetaceae</taxon>
        <taxon>Cyberlindnera</taxon>
    </lineage>
</organism>
<dbReference type="InterPro" id="IPR003010">
    <property type="entry name" value="C-N_Hydrolase"/>
</dbReference>
<dbReference type="Pfam" id="PF00795">
    <property type="entry name" value="CN_hydrolase"/>
    <property type="match status" value="1"/>
</dbReference>
<protein>
    <submittedName>
        <fullName evidence="3">Nitrilase superfamily member</fullName>
    </submittedName>
</protein>
<reference evidence="3 4" key="1">
    <citation type="journal article" date="2016" name="Proc. Natl. Acad. Sci. U.S.A.">
        <title>Comparative genomics of biotechnologically important yeasts.</title>
        <authorList>
            <person name="Riley R."/>
            <person name="Haridas S."/>
            <person name="Wolfe K.H."/>
            <person name="Lopes M.R."/>
            <person name="Hittinger C.T."/>
            <person name="Goeker M."/>
            <person name="Salamov A.A."/>
            <person name="Wisecaver J.H."/>
            <person name="Long T.M."/>
            <person name="Calvey C.H."/>
            <person name="Aerts A.L."/>
            <person name="Barry K.W."/>
            <person name="Choi C."/>
            <person name="Clum A."/>
            <person name="Coughlan A.Y."/>
            <person name="Deshpande S."/>
            <person name="Douglass A.P."/>
            <person name="Hanson S.J."/>
            <person name="Klenk H.-P."/>
            <person name="LaButti K.M."/>
            <person name="Lapidus A."/>
            <person name="Lindquist E.A."/>
            <person name="Lipzen A.M."/>
            <person name="Meier-Kolthoff J.P."/>
            <person name="Ohm R.A."/>
            <person name="Otillar R.P."/>
            <person name="Pangilinan J.L."/>
            <person name="Peng Y."/>
            <person name="Rokas A."/>
            <person name="Rosa C.A."/>
            <person name="Scheuner C."/>
            <person name="Sibirny A.A."/>
            <person name="Slot J.C."/>
            <person name="Stielow J.B."/>
            <person name="Sun H."/>
            <person name="Kurtzman C.P."/>
            <person name="Blackwell M."/>
            <person name="Grigoriev I.V."/>
            <person name="Jeffries T.W."/>
        </authorList>
    </citation>
    <scope>NUCLEOTIDE SEQUENCE [LARGE SCALE GENOMIC DNA]</scope>
    <source>
        <strain evidence="4">ATCC 18201 / CBS 1600 / BCRC 20928 / JCM 3617 / NBRC 0987 / NRRL Y-1542</strain>
    </source>
</reference>
<dbReference type="OrthoDB" id="10250282at2759"/>
<dbReference type="GO" id="GO:0006541">
    <property type="term" value="P:glutamine metabolic process"/>
    <property type="evidence" value="ECO:0007669"/>
    <property type="project" value="TreeGrafter"/>
</dbReference>
<dbReference type="GO" id="GO:0050152">
    <property type="term" value="F:omega-amidase activity"/>
    <property type="evidence" value="ECO:0007669"/>
    <property type="project" value="TreeGrafter"/>
</dbReference>